<feature type="coiled-coil region" evidence="1">
    <location>
        <begin position="276"/>
        <end position="327"/>
    </location>
</feature>
<dbReference type="AlphaFoldDB" id="A0A2M8L9K4"/>
<feature type="compositionally biased region" description="Basic and acidic residues" evidence="2">
    <location>
        <begin position="105"/>
        <end position="138"/>
    </location>
</feature>
<gene>
    <name evidence="3" type="ORF">COV00_00530</name>
</gene>
<dbReference type="Proteomes" id="UP000230603">
    <property type="component" value="Unassembled WGS sequence"/>
</dbReference>
<evidence type="ECO:0000313" key="4">
    <source>
        <dbReference type="Proteomes" id="UP000230603"/>
    </source>
</evidence>
<proteinExistence type="predicted"/>
<name>A0A2M8L9K4_9BACT</name>
<feature type="region of interest" description="Disordered" evidence="2">
    <location>
        <begin position="1"/>
        <end position="250"/>
    </location>
</feature>
<sequence length="788" mass="91749">MFEEELPKQEQPELQVEPDKEEAEEEIETKETDDFEDLQQKTEAFESGLEEEKEHSQEKIQNELANLDKSAIELDTSEPEELESVKGEVVRIEEEKQGIVDGAEEQIRQEGYTREEEKFEKIEEPSVPSEKGEEKIEGEIGGGLKELESKKEEIEESENNKEQVKERTDEKFEERPMSQTEKEKEEEVGKETKKEGPEPTKIEDKEKIEEKPKEAELEKEEKSKEKTKKEKLPQFIKEFSKKESPEERSKLAQEIWQKRAENTGRKKEMFKREKELQEKLGEIQGLEQTVADLSDNGISRLMNYFKLRDLREQLAGEKGVYEEKQKEEIVPPDMKEPKRMLDNFYAEQKKKWENAPYTKEDITKYFSEEHLASLSLKDYALLLKRFPGEMVAHVTRQGIRDHVGMVYHTAGEGAYAEGFMKIVEDGRLRSPLGVYLIENEKEKAVTRFLQLDKFQNKEEALNYHLATLTETRQGEAGSYADRMAVHFATEEVADCYYGSEKGNEIFITYPSAHIASQYYFSGQLKESGGGYWNDQWVWANEERGMDLNAGLVFIPEEAKVDKKTGSRYELDENKNPVKNSEYQATFRKVVDSADFHNFTKQVMEITGELNQHWDEPNLSSRNQELLEKLEPFRQKLEHGFGITDRRLQHSVLDYYNLFSLDIQKRNQEEGKEDPAHSIDSDIEGALQKEGILFSEAKDTISSKEFWEARFAENPTKRPSKIVYYKGLSPTRALYEWQETQGISRKVKDKDIGFPERHIERGVPQATAGLDRFKILAEKVINNYFEPRI</sequence>
<feature type="compositionally biased region" description="Basic and acidic residues" evidence="2">
    <location>
        <begin position="83"/>
        <end position="98"/>
    </location>
</feature>
<reference evidence="4" key="1">
    <citation type="submission" date="2017-09" db="EMBL/GenBank/DDBJ databases">
        <title>Depth-based differentiation of microbial function through sediment-hosted aquifers and enrichment of novel symbionts in the deep terrestrial subsurface.</title>
        <authorList>
            <person name="Probst A.J."/>
            <person name="Ladd B."/>
            <person name="Jarett J.K."/>
            <person name="Geller-Mcgrath D.E."/>
            <person name="Sieber C.M.K."/>
            <person name="Emerson J.B."/>
            <person name="Anantharaman K."/>
            <person name="Thomas B.C."/>
            <person name="Malmstrom R."/>
            <person name="Stieglmeier M."/>
            <person name="Klingl A."/>
            <person name="Woyke T."/>
            <person name="Ryan C.M."/>
            <person name="Banfield J.F."/>
        </authorList>
    </citation>
    <scope>NUCLEOTIDE SEQUENCE [LARGE SCALE GENOMIC DNA]</scope>
</reference>
<accession>A0A2M8L9K4</accession>
<evidence type="ECO:0000256" key="1">
    <source>
        <dbReference type="SAM" id="Coils"/>
    </source>
</evidence>
<evidence type="ECO:0000313" key="3">
    <source>
        <dbReference type="EMBL" id="PJE73302.1"/>
    </source>
</evidence>
<feature type="compositionally biased region" description="Basic and acidic residues" evidence="2">
    <location>
        <begin position="38"/>
        <end position="61"/>
    </location>
</feature>
<keyword evidence="1" id="KW-0175">Coiled coil</keyword>
<protein>
    <submittedName>
        <fullName evidence="3">Uncharacterized protein</fullName>
    </submittedName>
</protein>
<feature type="compositionally biased region" description="Basic and acidic residues" evidence="2">
    <location>
        <begin position="145"/>
        <end position="250"/>
    </location>
</feature>
<feature type="compositionally biased region" description="Acidic residues" evidence="2">
    <location>
        <begin position="19"/>
        <end position="37"/>
    </location>
</feature>
<feature type="compositionally biased region" description="Basic and acidic residues" evidence="2">
    <location>
        <begin position="1"/>
        <end position="11"/>
    </location>
</feature>
<comment type="caution">
    <text evidence="3">The sequence shown here is derived from an EMBL/GenBank/DDBJ whole genome shotgun (WGS) entry which is preliminary data.</text>
</comment>
<organism evidence="3 4">
    <name type="scientific">Candidatus Tagabacteria bacterium CG10_big_fil_rev_8_21_14_0_10_40_13</name>
    <dbReference type="NCBI Taxonomy" id="1975022"/>
    <lineage>
        <taxon>Bacteria</taxon>
        <taxon>Candidatus Tagaibacteriota</taxon>
    </lineage>
</organism>
<evidence type="ECO:0000256" key="2">
    <source>
        <dbReference type="SAM" id="MobiDB-lite"/>
    </source>
</evidence>
<dbReference type="EMBL" id="PFEP01000008">
    <property type="protein sequence ID" value="PJE73302.1"/>
    <property type="molecule type" value="Genomic_DNA"/>
</dbReference>